<keyword evidence="3" id="KW-1185">Reference proteome</keyword>
<organism evidence="2 3">
    <name type="scientific">Gangjinia marincola</name>
    <dbReference type="NCBI Taxonomy" id="578463"/>
    <lineage>
        <taxon>Bacteria</taxon>
        <taxon>Pseudomonadati</taxon>
        <taxon>Bacteroidota</taxon>
        <taxon>Flavobacteriia</taxon>
        <taxon>Flavobacteriales</taxon>
        <taxon>Flavobacteriaceae</taxon>
        <taxon>Gangjinia</taxon>
    </lineage>
</organism>
<proteinExistence type="predicted"/>
<feature type="transmembrane region" description="Helical" evidence="1">
    <location>
        <begin position="21"/>
        <end position="40"/>
    </location>
</feature>
<name>A0ABP3XUW2_9FLAO</name>
<keyword evidence="1" id="KW-0472">Membrane</keyword>
<dbReference type="Proteomes" id="UP001500507">
    <property type="component" value="Unassembled WGS sequence"/>
</dbReference>
<sequence length="205" mass="23532">MQKQIELIYSHKNLKGLKTKYWKRNILSVIVVFISGLLVLTCQQNHIENSKDTRSDSLQKAKSILTSTKIDSSDFSHLKLTLTRGAFHWDSFELKGNELTYIPSKSDYLEDYPEYQNESMVRLSDGAVIALINDLMDNGIFEMDSLYENLTTCNSMIEVEFLFIDSKIKIKCSDYQKGCPEILTQLEDRLIKLHGKGLKRIVLPG</sequence>
<evidence type="ECO:0000313" key="3">
    <source>
        <dbReference type="Proteomes" id="UP001500507"/>
    </source>
</evidence>
<dbReference type="EMBL" id="BAAAFG010000013">
    <property type="protein sequence ID" value="GAA0872175.1"/>
    <property type="molecule type" value="Genomic_DNA"/>
</dbReference>
<evidence type="ECO:0000313" key="2">
    <source>
        <dbReference type="EMBL" id="GAA0872175.1"/>
    </source>
</evidence>
<keyword evidence="1" id="KW-1133">Transmembrane helix</keyword>
<comment type="caution">
    <text evidence="2">The sequence shown here is derived from an EMBL/GenBank/DDBJ whole genome shotgun (WGS) entry which is preliminary data.</text>
</comment>
<accession>A0ABP3XUW2</accession>
<keyword evidence="1" id="KW-0812">Transmembrane</keyword>
<dbReference type="RefSeq" id="WP_343765042.1">
    <property type="nucleotide sequence ID" value="NZ_BAAAFG010000013.1"/>
</dbReference>
<gene>
    <name evidence="2" type="ORF">GCM10009117_13220</name>
</gene>
<reference evidence="3" key="1">
    <citation type="journal article" date="2019" name="Int. J. Syst. Evol. Microbiol.">
        <title>The Global Catalogue of Microorganisms (GCM) 10K type strain sequencing project: providing services to taxonomists for standard genome sequencing and annotation.</title>
        <authorList>
            <consortium name="The Broad Institute Genomics Platform"/>
            <consortium name="The Broad Institute Genome Sequencing Center for Infectious Disease"/>
            <person name="Wu L."/>
            <person name="Ma J."/>
        </authorList>
    </citation>
    <scope>NUCLEOTIDE SEQUENCE [LARGE SCALE GENOMIC DNA]</scope>
    <source>
        <strain evidence="3">JCM 16082</strain>
    </source>
</reference>
<evidence type="ECO:0000256" key="1">
    <source>
        <dbReference type="SAM" id="Phobius"/>
    </source>
</evidence>
<protein>
    <submittedName>
        <fullName evidence="2">Uncharacterized protein</fullName>
    </submittedName>
</protein>